<sequence>MGPRAPAHDAPAHRRRRLRPQPDDFVFEPDSIDAFGPTVLAERADPARSLYWVHVWTVGPDGVITHVREYFNTDLTVTRLEPPHQPDPSPSSAKKKSPPTSHYCARAPLWQSKLSDTARKSLPGLVLAI</sequence>
<evidence type="ECO:0000313" key="2">
    <source>
        <dbReference type="EMBL" id="CAD1841875.1"/>
    </source>
</evidence>
<dbReference type="Gene3D" id="3.10.450.50">
    <property type="match status" value="1"/>
</dbReference>
<dbReference type="PANTHER" id="PTHR33703:SF1">
    <property type="entry name" value="WOUND-INDUCED PROTEIN 1"/>
    <property type="match status" value="1"/>
</dbReference>
<reference evidence="2" key="1">
    <citation type="submission" date="2020-07" db="EMBL/GenBank/DDBJ databases">
        <authorList>
            <person name="Lin J."/>
        </authorList>
    </citation>
    <scope>NUCLEOTIDE SEQUENCE</scope>
</reference>
<dbReference type="InterPro" id="IPR009798">
    <property type="entry name" value="Wun1-like"/>
</dbReference>
<evidence type="ECO:0008006" key="3">
    <source>
        <dbReference type="Google" id="ProtNLM"/>
    </source>
</evidence>
<protein>
    <recommendedName>
        <fullName evidence="3">Wound-induced protein 1</fullName>
    </recommendedName>
</protein>
<dbReference type="Pfam" id="PF07107">
    <property type="entry name" value="WI12"/>
    <property type="match status" value="1"/>
</dbReference>
<feature type="compositionally biased region" description="Basic and acidic residues" evidence="1">
    <location>
        <begin position="1"/>
        <end position="12"/>
    </location>
</feature>
<dbReference type="EMBL" id="LR862135">
    <property type="protein sequence ID" value="CAD1841875.1"/>
    <property type="molecule type" value="Genomic_DNA"/>
</dbReference>
<gene>
    <name evidence="2" type="ORF">CB5_LOCUS25086</name>
</gene>
<dbReference type="InterPro" id="IPR032710">
    <property type="entry name" value="NTF2-like_dom_sf"/>
</dbReference>
<accession>A0A6V7QGA0</accession>
<dbReference type="AlphaFoldDB" id="A0A6V7QGA0"/>
<feature type="region of interest" description="Disordered" evidence="1">
    <location>
        <begin position="1"/>
        <end position="31"/>
    </location>
</feature>
<evidence type="ECO:0000256" key="1">
    <source>
        <dbReference type="SAM" id="MobiDB-lite"/>
    </source>
</evidence>
<organism evidence="2">
    <name type="scientific">Ananas comosus var. bracteatus</name>
    <name type="common">red pineapple</name>
    <dbReference type="NCBI Taxonomy" id="296719"/>
    <lineage>
        <taxon>Eukaryota</taxon>
        <taxon>Viridiplantae</taxon>
        <taxon>Streptophyta</taxon>
        <taxon>Embryophyta</taxon>
        <taxon>Tracheophyta</taxon>
        <taxon>Spermatophyta</taxon>
        <taxon>Magnoliopsida</taxon>
        <taxon>Liliopsida</taxon>
        <taxon>Poales</taxon>
        <taxon>Bromeliaceae</taxon>
        <taxon>Bromelioideae</taxon>
        <taxon>Ananas</taxon>
    </lineage>
</organism>
<dbReference type="SUPFAM" id="SSF54427">
    <property type="entry name" value="NTF2-like"/>
    <property type="match status" value="1"/>
</dbReference>
<feature type="region of interest" description="Disordered" evidence="1">
    <location>
        <begin position="78"/>
        <end position="103"/>
    </location>
</feature>
<dbReference type="PANTHER" id="PTHR33703">
    <property type="entry name" value="OS07G0691300 PROTEIN"/>
    <property type="match status" value="1"/>
</dbReference>
<proteinExistence type="predicted"/>
<name>A0A6V7QGA0_ANACO</name>